<evidence type="ECO:0000256" key="12">
    <source>
        <dbReference type="SAM" id="Phobius"/>
    </source>
</evidence>
<dbReference type="Pfam" id="PF00211">
    <property type="entry name" value="Guanylate_cyc"/>
    <property type="match status" value="2"/>
</dbReference>
<accession>A0A6J1LS61</accession>
<feature type="transmembrane region" description="Helical" evidence="12">
    <location>
        <begin position="587"/>
        <end position="605"/>
    </location>
</feature>
<dbReference type="OrthoDB" id="10006362at2759"/>
<dbReference type="AlphaFoldDB" id="A0A6J1LS61"/>
<dbReference type="GO" id="GO:0035556">
    <property type="term" value="P:intracellular signal transduction"/>
    <property type="evidence" value="ECO:0007669"/>
    <property type="project" value="InterPro"/>
</dbReference>
<dbReference type="GO" id="GO:0046872">
    <property type="term" value="F:metal ion binding"/>
    <property type="evidence" value="ECO:0007669"/>
    <property type="project" value="UniProtKB-KW"/>
</dbReference>
<dbReference type="Proteomes" id="UP000504633">
    <property type="component" value="Unplaced"/>
</dbReference>
<feature type="transmembrane region" description="Helical" evidence="12">
    <location>
        <begin position="145"/>
        <end position="162"/>
    </location>
</feature>
<keyword evidence="6" id="KW-0547">Nucleotide-binding</keyword>
<dbReference type="Gene3D" id="3.30.70.1230">
    <property type="entry name" value="Nucleotide cyclase"/>
    <property type="match status" value="2"/>
</dbReference>
<feature type="transmembrane region" description="Helical" evidence="12">
    <location>
        <begin position="666"/>
        <end position="684"/>
    </location>
</feature>
<name>A0A6J1LS61_DROHY</name>
<feature type="transmembrane region" description="Helical" evidence="12">
    <location>
        <begin position="47"/>
        <end position="69"/>
    </location>
</feature>
<dbReference type="SUPFAM" id="SSF55073">
    <property type="entry name" value="Nucleotide cyclase"/>
    <property type="match status" value="2"/>
</dbReference>
<evidence type="ECO:0000256" key="7">
    <source>
        <dbReference type="ARBA" id="ARBA00022840"/>
    </source>
</evidence>
<dbReference type="InterPro" id="IPR001054">
    <property type="entry name" value="A/G_cyclase"/>
</dbReference>
<feature type="transmembrane region" description="Helical" evidence="12">
    <location>
        <begin position="167"/>
        <end position="185"/>
    </location>
</feature>
<keyword evidence="14" id="KW-1185">Reference proteome</keyword>
<dbReference type="PANTHER" id="PTHR45627:SF23">
    <property type="entry name" value="AT30656P-RELATED"/>
    <property type="match status" value="1"/>
</dbReference>
<dbReference type="EC" id="4.6.1.1" evidence="3"/>
<evidence type="ECO:0000256" key="11">
    <source>
        <dbReference type="ARBA" id="ARBA00023239"/>
    </source>
</evidence>
<evidence type="ECO:0000259" key="13">
    <source>
        <dbReference type="PROSITE" id="PS50125"/>
    </source>
</evidence>
<keyword evidence="7" id="KW-0067">ATP-binding</keyword>
<proteinExistence type="predicted"/>
<keyword evidence="8" id="KW-0460">Magnesium</keyword>
<organism evidence="14 15">
    <name type="scientific">Drosophila hydei</name>
    <name type="common">Fruit fly</name>
    <dbReference type="NCBI Taxonomy" id="7224"/>
    <lineage>
        <taxon>Eukaryota</taxon>
        <taxon>Metazoa</taxon>
        <taxon>Ecdysozoa</taxon>
        <taxon>Arthropoda</taxon>
        <taxon>Hexapoda</taxon>
        <taxon>Insecta</taxon>
        <taxon>Pterygota</taxon>
        <taxon>Neoptera</taxon>
        <taxon>Endopterygota</taxon>
        <taxon>Diptera</taxon>
        <taxon>Brachycera</taxon>
        <taxon>Muscomorpha</taxon>
        <taxon>Ephydroidea</taxon>
        <taxon>Drosophilidae</taxon>
        <taxon>Drosophila</taxon>
    </lineage>
</organism>
<dbReference type="GO" id="GO:0004016">
    <property type="term" value="F:adenylate cyclase activity"/>
    <property type="evidence" value="ECO:0007669"/>
    <property type="project" value="UniProtKB-EC"/>
</dbReference>
<evidence type="ECO:0000256" key="6">
    <source>
        <dbReference type="ARBA" id="ARBA00022741"/>
    </source>
</evidence>
<gene>
    <name evidence="15" type="primary">LOC111598670</name>
</gene>
<comment type="catalytic activity">
    <reaction evidence="1">
        <text>ATP = 3',5'-cyclic AMP + diphosphate</text>
        <dbReference type="Rhea" id="RHEA:15389"/>
        <dbReference type="ChEBI" id="CHEBI:30616"/>
        <dbReference type="ChEBI" id="CHEBI:33019"/>
        <dbReference type="ChEBI" id="CHEBI:58165"/>
        <dbReference type="EC" id="4.6.1.1"/>
    </reaction>
</comment>
<dbReference type="SMART" id="SM00044">
    <property type="entry name" value="CYCc"/>
    <property type="match status" value="1"/>
</dbReference>
<dbReference type="GO" id="GO:0007189">
    <property type="term" value="P:adenylate cyclase-activating G protein-coupled receptor signaling pathway"/>
    <property type="evidence" value="ECO:0007669"/>
    <property type="project" value="TreeGrafter"/>
</dbReference>
<dbReference type="RefSeq" id="XP_023169795.2">
    <property type="nucleotide sequence ID" value="XM_023314027.2"/>
</dbReference>
<evidence type="ECO:0000256" key="10">
    <source>
        <dbReference type="ARBA" id="ARBA00023136"/>
    </source>
</evidence>
<evidence type="ECO:0000256" key="8">
    <source>
        <dbReference type="ARBA" id="ARBA00022842"/>
    </source>
</evidence>
<feature type="transmembrane region" description="Helical" evidence="12">
    <location>
        <begin position="611"/>
        <end position="631"/>
    </location>
</feature>
<dbReference type="PANTHER" id="PTHR45627">
    <property type="entry name" value="ADENYLATE CYCLASE TYPE 1"/>
    <property type="match status" value="1"/>
</dbReference>
<evidence type="ECO:0000313" key="14">
    <source>
        <dbReference type="Proteomes" id="UP000504633"/>
    </source>
</evidence>
<evidence type="ECO:0000256" key="9">
    <source>
        <dbReference type="ARBA" id="ARBA00022989"/>
    </source>
</evidence>
<feature type="transmembrane region" description="Helical" evidence="12">
    <location>
        <begin position="197"/>
        <end position="217"/>
    </location>
</feature>
<dbReference type="GeneID" id="111598670"/>
<feature type="domain" description="Guanylate cyclase" evidence="13">
    <location>
        <begin position="282"/>
        <end position="419"/>
    </location>
</feature>
<feature type="transmembrane region" description="Helical" evidence="12">
    <location>
        <begin position="110"/>
        <end position="133"/>
    </location>
</feature>
<dbReference type="OMA" id="HDQLYYE"/>
<evidence type="ECO:0000256" key="5">
    <source>
        <dbReference type="ARBA" id="ARBA00022723"/>
    </source>
</evidence>
<feature type="domain" description="Guanylate cyclase" evidence="13">
    <location>
        <begin position="854"/>
        <end position="1033"/>
    </location>
</feature>
<dbReference type="GO" id="GO:0005524">
    <property type="term" value="F:ATP binding"/>
    <property type="evidence" value="ECO:0007669"/>
    <property type="project" value="UniProtKB-KW"/>
</dbReference>
<evidence type="ECO:0000256" key="3">
    <source>
        <dbReference type="ARBA" id="ARBA00012201"/>
    </source>
</evidence>
<evidence type="ECO:0000256" key="2">
    <source>
        <dbReference type="ARBA" id="ARBA00004141"/>
    </source>
</evidence>
<sequence length="1124" mass="129767">MSRAQRESVTEIPEVSSHQKGWEWVNLRSQFEYLHLEPCYRRYIERLAVVNVSLFLFIAELLIGIHIILQLAYNQYTALTTCPYIFVMVLLPFILWICMMDKNKYSRFRFWNILASYGAVLLVTFIDTFFILLTGAADTHLRSSYDHIIIISIYFLLPISVYGRPVFLGFGVAVIHLLYYVYTSFMTAEEISMTNHGYYAIYLVSLNLFMKGFRLFIEFKLRTMILNRRQLLSQNFKLRSTVLKEKDIMQQLLPLNTSDTLKEEMYKRIDEQRVGMRYFVSTLLFIELYPDVSILVARIMNYELITQLDVLEILEVLNEICVRLDGSATSHNVLPIKFVGNIFSCVAGVTQNTVRHTNACVDLAFDMINLIEEISKSKKLDIGLRTAVHNGEAFTAIVGRKKCCFDIWSKDVAIVQCMESLGRQNMVHLSQKALNSLHNEYIYEDGPIAAQKNSLLQKAKISTYLIGPQPRVLKGIGGNYLLNIGNDSATSSQTSLKRQSGPSASSIAEFNCFDDLPQKTAKCLLEKMECMPVDSIHLARIFDFSDRIERGNEDYVIKPHITPFWRIFRQRDIESGFLNQPDVVFKYALLMMVFVGTVFCVITLMPPITEIAYKTFILDIILIVICLFGFYNKMAIEFCKVPQSRCSNFFLHRWLCRVSKILEEKIVIRALVFVLSLWLVYVMGNLESVILRMEQIEQKEMAKVPHTLLTEPWDASEHIILIFMLLTYMSVPLFIKTAMIILVCIMHILTLYVFYSRKARTKVRNMGLPPEIASIWYLLTGSIFYLIVDHHIIYLNRVSYYFVFNDRKKQVLTDNSNSNANLIMSNILPSYLVSMFLNRGSKEQLYHEYIDNVAVLFASIVNFPLDTTSLRVLNEYICYFDDLTENYTENYKVEKIKVINWTYVAACGLGKGDHQSCRSTDSGSKLMEDHSTITPNISSDSSLKLQHYEPRFVHPLLEPDDYCVLYLIHYAADMLRIMQDISKINLTMRFPNAMPGQLKIGISHGPVYAGVVGESRLFFDLWGRTVNLASIMVDKGVTGNIHVTENTAQALRQYDIKCDFRGIENDKFEGKLSTYLVDLDEMLNFQGVDDNYRLQSLKDEQLARLESFYVENHIANYERKDKTQ</sequence>
<protein>
    <recommendedName>
        <fullName evidence="3">adenylate cyclase</fullName>
        <ecNumber evidence="3">4.6.1.1</ecNumber>
    </recommendedName>
</protein>
<dbReference type="GO" id="GO:0005886">
    <property type="term" value="C:plasma membrane"/>
    <property type="evidence" value="ECO:0007669"/>
    <property type="project" value="TreeGrafter"/>
</dbReference>
<evidence type="ECO:0000256" key="4">
    <source>
        <dbReference type="ARBA" id="ARBA00022692"/>
    </source>
</evidence>
<evidence type="ECO:0000256" key="1">
    <source>
        <dbReference type="ARBA" id="ARBA00001593"/>
    </source>
</evidence>
<keyword evidence="5" id="KW-0479">Metal-binding</keyword>
<dbReference type="PROSITE" id="PS50125">
    <property type="entry name" value="GUANYLATE_CYCLASE_2"/>
    <property type="match status" value="2"/>
</dbReference>
<dbReference type="InterPro" id="IPR029787">
    <property type="entry name" value="Nucleotide_cyclase"/>
</dbReference>
<feature type="transmembrane region" description="Helical" evidence="12">
    <location>
        <begin position="733"/>
        <end position="755"/>
    </location>
</feature>
<reference evidence="15" key="1">
    <citation type="submission" date="2025-08" db="UniProtKB">
        <authorList>
            <consortium name="RefSeq"/>
        </authorList>
    </citation>
    <scope>IDENTIFICATION</scope>
    <source>
        <strain evidence="15">15085-1641.00</strain>
        <tissue evidence="15">Whole body</tissue>
    </source>
</reference>
<keyword evidence="4 12" id="KW-0812">Transmembrane</keyword>
<dbReference type="CDD" id="cd07302">
    <property type="entry name" value="CHD"/>
    <property type="match status" value="2"/>
</dbReference>
<keyword evidence="11" id="KW-0456">Lyase</keyword>
<keyword evidence="9 12" id="KW-1133">Transmembrane helix</keyword>
<keyword evidence="10 12" id="KW-0472">Membrane</keyword>
<dbReference type="KEGG" id="dhe:111598670"/>
<dbReference type="GO" id="GO:0009190">
    <property type="term" value="P:cyclic nucleotide biosynthetic process"/>
    <property type="evidence" value="ECO:0007669"/>
    <property type="project" value="InterPro"/>
</dbReference>
<comment type="subcellular location">
    <subcellularLocation>
        <location evidence="2">Membrane</location>
        <topology evidence="2">Multi-pass membrane protein</topology>
    </subcellularLocation>
</comment>
<evidence type="ECO:0000313" key="15">
    <source>
        <dbReference type="RefSeq" id="XP_023169795.2"/>
    </source>
</evidence>
<feature type="transmembrane region" description="Helical" evidence="12">
    <location>
        <begin position="75"/>
        <end position="98"/>
    </location>
</feature>
<feature type="transmembrane region" description="Helical" evidence="12">
    <location>
        <begin position="775"/>
        <end position="794"/>
    </location>
</feature>